<reference evidence="2" key="1">
    <citation type="submission" date="2016-10" db="EMBL/GenBank/DDBJ databases">
        <title>Sequence of Gallionella enrichment culture.</title>
        <authorList>
            <person name="Poehlein A."/>
            <person name="Muehling M."/>
            <person name="Daniel R."/>
        </authorList>
    </citation>
    <scope>NUCLEOTIDE SEQUENCE</scope>
</reference>
<accession>A0A1J5SEX3</accession>
<organism evidence="2">
    <name type="scientific">mine drainage metagenome</name>
    <dbReference type="NCBI Taxonomy" id="410659"/>
    <lineage>
        <taxon>unclassified sequences</taxon>
        <taxon>metagenomes</taxon>
        <taxon>ecological metagenomes</taxon>
    </lineage>
</organism>
<proteinExistence type="predicted"/>
<dbReference type="AlphaFoldDB" id="A0A1J5SEX3"/>
<sequence>MRALERLILRICIWNADKALIQMHEELKYHQERAEDARCTSDRLSMRRFRLATRLLSLNSQRSERCRAPDENLDYERDQLREESRRRAAEQSERLREFGGYR</sequence>
<evidence type="ECO:0000313" key="2">
    <source>
        <dbReference type="EMBL" id="OIR02592.1"/>
    </source>
</evidence>
<feature type="region of interest" description="Disordered" evidence="1">
    <location>
        <begin position="77"/>
        <end position="102"/>
    </location>
</feature>
<comment type="caution">
    <text evidence="2">The sequence shown here is derived from an EMBL/GenBank/DDBJ whole genome shotgun (WGS) entry which is preliminary data.</text>
</comment>
<dbReference type="EMBL" id="MLJW01000073">
    <property type="protein sequence ID" value="OIR02592.1"/>
    <property type="molecule type" value="Genomic_DNA"/>
</dbReference>
<name>A0A1J5SEX3_9ZZZZ</name>
<protein>
    <submittedName>
        <fullName evidence="2">Uncharacterized protein</fullName>
    </submittedName>
</protein>
<gene>
    <name evidence="2" type="ORF">GALL_153060</name>
</gene>
<evidence type="ECO:0000256" key="1">
    <source>
        <dbReference type="SAM" id="MobiDB-lite"/>
    </source>
</evidence>